<dbReference type="AlphaFoldDB" id="A0A1M5Y525"/>
<evidence type="ECO:0000259" key="2">
    <source>
        <dbReference type="Pfam" id="PF14501"/>
    </source>
</evidence>
<accession>A0A1M5Y525</accession>
<feature type="domain" description="Sensor histidine kinase NatK-like C-terminal" evidence="2">
    <location>
        <begin position="327"/>
        <end position="429"/>
    </location>
</feature>
<protein>
    <submittedName>
        <fullName evidence="3">GHKL domain-containing protein</fullName>
    </submittedName>
</protein>
<dbReference type="InterPro" id="IPR032834">
    <property type="entry name" value="NatK-like_C"/>
</dbReference>
<feature type="transmembrane region" description="Helical" evidence="1">
    <location>
        <begin position="90"/>
        <end position="112"/>
    </location>
</feature>
<feature type="transmembrane region" description="Helical" evidence="1">
    <location>
        <begin position="34"/>
        <end position="52"/>
    </location>
</feature>
<dbReference type="RefSeq" id="WP_073018834.1">
    <property type="nucleotide sequence ID" value="NZ_FQXU01000005.1"/>
</dbReference>
<feature type="transmembrane region" description="Helical" evidence="1">
    <location>
        <begin position="118"/>
        <end position="139"/>
    </location>
</feature>
<feature type="transmembrane region" description="Helical" evidence="1">
    <location>
        <begin position="151"/>
        <end position="171"/>
    </location>
</feature>
<dbReference type="PANTHER" id="PTHR40448:SF1">
    <property type="entry name" value="TWO-COMPONENT SENSOR HISTIDINE KINASE"/>
    <property type="match status" value="1"/>
</dbReference>
<evidence type="ECO:0000313" key="3">
    <source>
        <dbReference type="EMBL" id="SHI07039.1"/>
    </source>
</evidence>
<reference evidence="3 4" key="1">
    <citation type="submission" date="2016-11" db="EMBL/GenBank/DDBJ databases">
        <authorList>
            <person name="Jaros S."/>
            <person name="Januszkiewicz K."/>
            <person name="Wedrychowicz H."/>
        </authorList>
    </citation>
    <scope>NUCLEOTIDE SEQUENCE [LARGE SCALE GENOMIC DNA]</scope>
    <source>
        <strain evidence="3 4">DSM 6191</strain>
    </source>
</reference>
<dbReference type="EMBL" id="FQXU01000005">
    <property type="protein sequence ID" value="SHI07039.1"/>
    <property type="molecule type" value="Genomic_DNA"/>
</dbReference>
<keyword evidence="1" id="KW-0812">Transmembrane</keyword>
<dbReference type="GO" id="GO:0042802">
    <property type="term" value="F:identical protein binding"/>
    <property type="evidence" value="ECO:0007669"/>
    <property type="project" value="TreeGrafter"/>
</dbReference>
<evidence type="ECO:0000256" key="1">
    <source>
        <dbReference type="SAM" id="Phobius"/>
    </source>
</evidence>
<dbReference type="Gene3D" id="3.30.565.10">
    <property type="entry name" value="Histidine kinase-like ATPase, C-terminal domain"/>
    <property type="match status" value="1"/>
</dbReference>
<feature type="transmembrane region" description="Helical" evidence="1">
    <location>
        <begin position="6"/>
        <end position="22"/>
    </location>
</feature>
<feature type="transmembrane region" description="Helical" evidence="1">
    <location>
        <begin position="191"/>
        <end position="212"/>
    </location>
</feature>
<name>A0A1M5Y525_9CLOT</name>
<dbReference type="CDD" id="cd16935">
    <property type="entry name" value="HATPase_AgrC-ComD-like"/>
    <property type="match status" value="1"/>
</dbReference>
<keyword evidence="1" id="KW-1133">Transmembrane helix</keyword>
<dbReference type="SUPFAM" id="SSF55874">
    <property type="entry name" value="ATPase domain of HSP90 chaperone/DNA topoisomerase II/histidine kinase"/>
    <property type="match status" value="1"/>
</dbReference>
<dbReference type="Proteomes" id="UP000184241">
    <property type="component" value="Unassembled WGS sequence"/>
</dbReference>
<organism evidence="3 4">
    <name type="scientific">Clostridium intestinale DSM 6191</name>
    <dbReference type="NCBI Taxonomy" id="1121320"/>
    <lineage>
        <taxon>Bacteria</taxon>
        <taxon>Bacillati</taxon>
        <taxon>Bacillota</taxon>
        <taxon>Clostridia</taxon>
        <taxon>Eubacteriales</taxon>
        <taxon>Clostridiaceae</taxon>
        <taxon>Clostridium</taxon>
    </lineage>
</organism>
<dbReference type="Pfam" id="PF14501">
    <property type="entry name" value="HATPase_c_5"/>
    <property type="match status" value="1"/>
</dbReference>
<evidence type="ECO:0000313" key="4">
    <source>
        <dbReference type="Proteomes" id="UP000184241"/>
    </source>
</evidence>
<feature type="transmembrane region" description="Helical" evidence="1">
    <location>
        <begin position="58"/>
        <end position="78"/>
    </location>
</feature>
<sequence>MKFLINSSVLLIINITYMNLLLSRRKSVKYSSAILAINILIMVLGSVVSDILLIDTVFYKYVIFLLLCTLIFYIYLVFDEPISIKIFTCITVWLFSVIILIISSCIVGLFKIEDIDVYRHISMILRTSIQLSIIPVIYFSSKIYKEMIRLVSSRFIAIISLYSIIMFLFLAKFYELNTNKAIVSYGVFNSIMFVVVILLSYIIIFIAIYSVNKNMELQYKFKIIDTQIELQKQNYNALSESIENYYTFKHDIRYHILAIKSLIEAENYSGAKEYISKFDNSEIFPNVGRICENFTMDSFLKYYLGISAKYDIDFKIDVNIPQNISIEELDLLIVLGNCIENSVEACKKVNIKNRRYIDLKVYIKGLQMVIKIQNSFDGQVLVEKNSIKTTKDEEGHGIGLSSVKKVTEKYKGYFNTKYNNQEFQVNIIINLN</sequence>
<proteinExistence type="predicted"/>
<gene>
    <name evidence="3" type="ORF">SAMN02745941_01854</name>
</gene>
<dbReference type="InterPro" id="IPR036890">
    <property type="entry name" value="HATPase_C_sf"/>
</dbReference>
<keyword evidence="1" id="KW-0472">Membrane</keyword>
<dbReference type="PANTHER" id="PTHR40448">
    <property type="entry name" value="TWO-COMPONENT SENSOR HISTIDINE KINASE"/>
    <property type="match status" value="1"/>
</dbReference>